<evidence type="ECO:0000313" key="8">
    <source>
        <dbReference type="EMBL" id="VTZ73464.1"/>
    </source>
</evidence>
<dbReference type="Gene3D" id="2.130.10.10">
    <property type="entry name" value="YVTN repeat-like/Quinoprotein amine dehydrogenase"/>
    <property type="match status" value="2"/>
</dbReference>
<dbReference type="SUPFAM" id="SSF50978">
    <property type="entry name" value="WD40 repeat-like"/>
    <property type="match status" value="1"/>
</dbReference>
<evidence type="ECO:0000313" key="9">
    <source>
        <dbReference type="Proteomes" id="UP000072874"/>
    </source>
</evidence>
<evidence type="ECO:0000256" key="5">
    <source>
        <dbReference type="ARBA" id="ARBA00040994"/>
    </source>
</evidence>
<organism evidence="7 10">
    <name type="scientific">Plasmodium yoelii</name>
    <dbReference type="NCBI Taxonomy" id="5861"/>
    <lineage>
        <taxon>Eukaryota</taxon>
        <taxon>Sar</taxon>
        <taxon>Alveolata</taxon>
        <taxon>Apicomplexa</taxon>
        <taxon>Aconoidasida</taxon>
        <taxon>Haemosporida</taxon>
        <taxon>Plasmodiidae</taxon>
        <taxon>Plasmodium</taxon>
        <taxon>Plasmodium (Vinckeia)</taxon>
    </lineage>
</organism>
<keyword evidence="3" id="KW-0677">Repeat</keyword>
<keyword evidence="2" id="KW-0853">WD repeat</keyword>
<dbReference type="OrthoDB" id="4899631at2759"/>
<dbReference type="GeneID" id="3790217"/>
<dbReference type="VEuPathDB" id="PlasmoDB:PYYM_0418600"/>
<dbReference type="PANTHER" id="PTHR13720">
    <property type="entry name" value="WD-40 REPEAT PROTEIN"/>
    <property type="match status" value="1"/>
</dbReference>
<proteinExistence type="predicted"/>
<gene>
    <name evidence="8" type="ORF">PY17X_0418600</name>
    <name evidence="7" type="ORF">PYYM_0418600</name>
</gene>
<name>A0A078K1I0_PLAYE</name>
<dbReference type="KEGG" id="pyo:PY17X_0418600"/>
<dbReference type="VEuPathDB" id="PlasmoDB:Py17XNL_000404005"/>
<keyword evidence="4" id="KW-0966">Cell projection</keyword>
<sequence>MKGENAPDESINLKFCYGINKSFSSVHVIKKIKESKQNDVLIIYSSDNNIVMLVEKRQIIFRGHFNEITNLVKSYNNEYIVSCDKGFNSSIILWKLSNDTLVPIKKFEITNFQNDQVDKNKLQINSEQNSSPYPNKTQIENNQVKENQNHGIGYECIDISFDNSYICALTERKIYNKKNIENGQAKIGHLNNNYEHAIQNDENKKCVYFQEVIIFDINGGEKNKIVCRDKIFGKDKQNKIRFNNKYEIVTNSCSKLYIYKFDIKKKKINHYSPSLYKSNKIHEQLIFTETSFVQDSSTLLTGTTNGYLIIWDYSTIFINKTKNTIKQREYQKSLEIKKNVSINNIISYGNFIILGLDDGTVQIFDKQLKCYAWFKNQDIGAIKSISFESSNFQEDFFSWNSFILFTDKNIIKQIYPNNFNTWDNFYTSSNAIQNNVENTKSHQPSITKDSTSNIEENDLKHTKINPKNIKNDTSKITKKNNEDKILLQFNSTYINCICINPLSNENIIYIGNTNGLIEIFDFDKNVTIDSIFLKDKEITSMVFSNNGEILSVGSKCGYIYLIKKINFEIFFTSKDMKYEIAFLYFSHDDKILISSSANGNIVIYKNNHSTNNGNTNNGNTNNGNGNNDNGNNASGNNASGNNASGNNDSGNIMTNALSSDEIPSWKFAYKIINNNDNLLTDLKIVKNNNGEYIIAAITNNRHLIFYNYNFFENTVSISYISIEQVYTPTCISPTLHFYNRQILCICNDKRNVRFFDIETKKIIKTVTLPFKNQDVKHLIHITDSTSQNEVVPNENNKLEINSISEYLHLEQIKHDFNKNQIFMLSLNEKMIVFTTSPIDSNCFRYIGIIVCSGNIKNVIYKNENVIILSKNKIFYFNINTQNLKKYIESQSNTMEIFIEQLGGEKSKIYNQIVDSFYYCEIQKKKFQNKNEKHDIKKILNILSIEYIFASINIFLSKFEIQNIIQEYHFYYKYVIPLLNNYNILTGHNKIHKIYEQFINHSIQMGNLTLLNYKSNDDILLQNIYFVNPLPKYVDKNCKDTLIESQEDENKTDITTECENIFFNINAFIYTYFNFAIHEEINFEKVIEDIKNYYQKKNNKKTILCNDFLNILNSYGENMDQNEFKRIYQIFTENYNSLNMDEIFDFETLHDLVQ</sequence>
<dbReference type="EMBL" id="LM993658">
    <property type="protein sequence ID" value="VTZ73464.1"/>
    <property type="molecule type" value="Genomic_DNA"/>
</dbReference>
<dbReference type="OMA" id="YTYFNFA"/>
<dbReference type="Pfam" id="PF00400">
    <property type="entry name" value="WD40"/>
    <property type="match status" value="1"/>
</dbReference>
<dbReference type="PANTHER" id="PTHR13720:SF13">
    <property type="entry name" value="CILIA- AND FLAGELLA-ASSOCIATED PROTEIN 251"/>
    <property type="match status" value="1"/>
</dbReference>
<dbReference type="EMBL" id="LK934632">
    <property type="protein sequence ID" value="CDU16561.1"/>
    <property type="molecule type" value="Genomic_DNA"/>
</dbReference>
<protein>
    <recommendedName>
        <fullName evidence="5">Cilia- and flagella-associated protein 251</fullName>
    </recommendedName>
</protein>
<evidence type="ECO:0000256" key="3">
    <source>
        <dbReference type="ARBA" id="ARBA00022737"/>
    </source>
</evidence>
<evidence type="ECO:0000256" key="1">
    <source>
        <dbReference type="ARBA" id="ARBA00004138"/>
    </source>
</evidence>
<dbReference type="GO" id="GO:0031514">
    <property type="term" value="C:motile cilium"/>
    <property type="evidence" value="ECO:0007669"/>
    <property type="project" value="TreeGrafter"/>
</dbReference>
<dbReference type="AlphaFoldDB" id="A0A078K1I0"/>
<dbReference type="InterPro" id="IPR050630">
    <property type="entry name" value="WD_repeat_EMAP"/>
</dbReference>
<dbReference type="RefSeq" id="XP_022811588.1">
    <property type="nucleotide sequence ID" value="XM_022955119.1"/>
</dbReference>
<evidence type="ECO:0000313" key="10">
    <source>
        <dbReference type="Proteomes" id="UP000072904"/>
    </source>
</evidence>
<evidence type="ECO:0000313" key="7">
    <source>
        <dbReference type="EMBL" id="CDU16561.1"/>
    </source>
</evidence>
<reference evidence="8" key="2">
    <citation type="submission" date="2014-05" db="EMBL/GenBank/DDBJ databases">
        <authorList>
            <person name="Aslett M.A."/>
            <person name="De Silva N."/>
        </authorList>
    </citation>
    <scope>NUCLEOTIDE SEQUENCE</scope>
    <source>
        <strain evidence="8">17X</strain>
    </source>
</reference>
<dbReference type="InterPro" id="IPR001680">
    <property type="entry name" value="WD40_rpt"/>
</dbReference>
<dbReference type="InterPro" id="IPR015943">
    <property type="entry name" value="WD40/YVTN_repeat-like_dom_sf"/>
</dbReference>
<feature type="region of interest" description="Disordered" evidence="6">
    <location>
        <begin position="610"/>
        <end position="645"/>
    </location>
</feature>
<comment type="subcellular location">
    <subcellularLocation>
        <location evidence="1">Cell projection</location>
        <location evidence="1">Cilium</location>
    </subcellularLocation>
</comment>
<evidence type="ECO:0000256" key="6">
    <source>
        <dbReference type="SAM" id="MobiDB-lite"/>
    </source>
</evidence>
<evidence type="ECO:0000256" key="2">
    <source>
        <dbReference type="ARBA" id="ARBA00022574"/>
    </source>
</evidence>
<accession>A0A078K1I0</accession>
<evidence type="ECO:0000256" key="4">
    <source>
        <dbReference type="ARBA" id="ARBA00023273"/>
    </source>
</evidence>
<dbReference type="Proteomes" id="UP000072904">
    <property type="component" value="Chromosome 4"/>
</dbReference>
<dbReference type="InterPro" id="IPR036322">
    <property type="entry name" value="WD40_repeat_dom_sf"/>
</dbReference>
<reference evidence="8" key="4">
    <citation type="submission" date="2019-05" db="EMBL/GenBank/DDBJ databases">
        <authorList>
            <consortium name="Pathogen Informatics"/>
        </authorList>
    </citation>
    <scope>NUCLEOTIDE SEQUENCE</scope>
    <source>
        <strain evidence="8">17X</strain>
    </source>
</reference>
<reference evidence="7" key="3">
    <citation type="submission" date="2014-05" db="EMBL/GenBank/DDBJ databases">
        <authorList>
            <person name="Aslett A.Martin."/>
            <person name="De Silva Nishadi"/>
        </authorList>
    </citation>
    <scope>NUCLEOTIDE SEQUENCE</scope>
    <source>
        <strain evidence="7">YM</strain>
    </source>
</reference>
<dbReference type="Proteomes" id="UP000072874">
    <property type="component" value="Chromosome 4"/>
</dbReference>
<dbReference type="VEuPathDB" id="PlasmoDB:PY17X_0418600"/>
<dbReference type="SMART" id="SM00320">
    <property type="entry name" value="WD40"/>
    <property type="match status" value="6"/>
</dbReference>
<dbReference type="VEuPathDB" id="PlasmoDB:PY04566"/>
<reference evidence="9 10" key="1">
    <citation type="journal article" date="2014" name="BMC Biol.">
        <title>A comprehensive evaluation of rodent malaria parasite genomes and gene expression.</title>
        <authorList>
            <person name="Otto T.D."/>
            <person name="Bohme U."/>
            <person name="Jackson A.P."/>
            <person name="Hunt M."/>
            <person name="Franke-Fayard B."/>
            <person name="Hoeijmakers W.A."/>
            <person name="Religa A.A."/>
            <person name="Robertson L."/>
            <person name="Sanders M."/>
            <person name="Ogun S.A."/>
            <person name="Cunningham D."/>
            <person name="Erhart A."/>
            <person name="Billker O."/>
            <person name="Khan S.M."/>
            <person name="Stunnenberg H.G."/>
            <person name="Langhorne J."/>
            <person name="Holder A.A."/>
            <person name="Waters A.P."/>
            <person name="Newbold C.I."/>
            <person name="Pain A."/>
            <person name="Berriman M."/>
            <person name="Janse C.J."/>
        </authorList>
    </citation>
    <scope>NUCLEOTIDE SEQUENCE [LARGE SCALE GENOMIC DNA]</scope>
    <source>
        <strain evidence="8 9">17X</strain>
        <strain evidence="7 10">YM</strain>
    </source>
</reference>